<gene>
    <name evidence="15" type="ORF">E3P90_01240</name>
</gene>
<feature type="domain" description="Leucine--tRNA ligase RagD-binding" evidence="14">
    <location>
        <begin position="971"/>
        <end position="1040"/>
    </location>
</feature>
<comment type="similarity">
    <text evidence="1 10">Belongs to the class-I aminoacyl-tRNA synthetase family.</text>
</comment>
<dbReference type="InterPro" id="IPR004493">
    <property type="entry name" value="Leu-tRNA-synth_Ia_arc/euk"/>
</dbReference>
<evidence type="ECO:0000256" key="1">
    <source>
        <dbReference type="ARBA" id="ARBA00005594"/>
    </source>
</evidence>
<dbReference type="SUPFAM" id="SSF52374">
    <property type="entry name" value="Nucleotidylyl transferase"/>
    <property type="match status" value="1"/>
</dbReference>
<dbReference type="Pfam" id="PF24810">
    <property type="entry name" value="RBD_LARS1"/>
    <property type="match status" value="1"/>
</dbReference>
<dbReference type="GO" id="GO:0006429">
    <property type="term" value="P:leucyl-tRNA aminoacylation"/>
    <property type="evidence" value="ECO:0007669"/>
    <property type="project" value="InterPro"/>
</dbReference>
<feature type="domain" description="Methionyl/Valyl/Leucyl/Isoleucyl-tRNA synthetase anticodon-binding" evidence="13">
    <location>
        <begin position="819"/>
        <end position="939"/>
    </location>
</feature>
<dbReference type="PANTHER" id="PTHR45794">
    <property type="entry name" value="LEUCYL-TRNA SYNTHETASE"/>
    <property type="match status" value="1"/>
</dbReference>
<keyword evidence="4 10" id="KW-0547">Nucleotide-binding</keyword>
<evidence type="ECO:0000256" key="3">
    <source>
        <dbReference type="ARBA" id="ARBA00022598"/>
    </source>
</evidence>
<comment type="catalytic activity">
    <reaction evidence="9">
        <text>tRNA(Leu) + L-leucine + ATP = L-leucyl-tRNA(Leu) + AMP + diphosphate</text>
        <dbReference type="Rhea" id="RHEA:11688"/>
        <dbReference type="Rhea" id="RHEA-COMP:9613"/>
        <dbReference type="Rhea" id="RHEA-COMP:9622"/>
        <dbReference type="ChEBI" id="CHEBI:30616"/>
        <dbReference type="ChEBI" id="CHEBI:33019"/>
        <dbReference type="ChEBI" id="CHEBI:57427"/>
        <dbReference type="ChEBI" id="CHEBI:78442"/>
        <dbReference type="ChEBI" id="CHEBI:78494"/>
        <dbReference type="ChEBI" id="CHEBI:456215"/>
        <dbReference type="EC" id="6.1.1.4"/>
    </reaction>
</comment>
<dbReference type="GO" id="GO:0002161">
    <property type="term" value="F:aminoacyl-tRNA deacylase activity"/>
    <property type="evidence" value="ECO:0007669"/>
    <property type="project" value="InterPro"/>
</dbReference>
<proteinExistence type="inferred from homology"/>
<dbReference type="SUPFAM" id="SSF47323">
    <property type="entry name" value="Anticodon-binding domain of a subclass of class I aminoacyl-tRNA synthetases"/>
    <property type="match status" value="1"/>
</dbReference>
<feature type="region of interest" description="Disordered" evidence="11">
    <location>
        <begin position="143"/>
        <end position="172"/>
    </location>
</feature>
<dbReference type="EMBL" id="SPOF01000010">
    <property type="protein sequence ID" value="TIB14648.1"/>
    <property type="molecule type" value="Genomic_DNA"/>
</dbReference>
<keyword evidence="6 10" id="KW-0648">Protein biosynthesis</keyword>
<dbReference type="GO" id="GO:0005524">
    <property type="term" value="F:ATP binding"/>
    <property type="evidence" value="ECO:0007669"/>
    <property type="project" value="UniProtKB-KW"/>
</dbReference>
<protein>
    <recommendedName>
        <fullName evidence="2">leucine--tRNA ligase</fullName>
        <ecNumber evidence="2">6.1.1.4</ecNumber>
    </recommendedName>
    <alternativeName>
        <fullName evidence="8">Leucyl-tRNA synthetase</fullName>
    </alternativeName>
</protein>
<evidence type="ECO:0000256" key="2">
    <source>
        <dbReference type="ARBA" id="ARBA00013164"/>
    </source>
</evidence>
<sequence>MTTQGPIQLEKTDKRDYLKGIEKSIQSHWNDNKVFEIDPPNELMDMSVDELHAKYPKYLSTFPYPYMNGSLHLGHAFSISKVEFATGWERMKGKRALFPLGFHCTGMPIKVRLFISSILSLILPQAAADKIVRETQLFGKDLSGYKDQTDEETDPTGPVVDQPADRKDKAQKGKVAAKNTGLQYQFQIMESLGVPRAECYKFSDPEFWLEYFPPIAQADCTALGTRIDWRRSFITTDINPYYDAFVRWQMNKLKALEKVKFGKRHTIYSIKDGQPCMDHDRSSGEGVGPQEYTGIKMQVLEWSEKISPEIKSTLANKQTFFVAATLRPETMYGQTNCYVGPKIEYGVFSVNDDQVFITTERAIRNMAFQGVTAYEGEVRKIATIKGSDIVGTSLKAPLAVLDRIFMLPMESVLPTKGTGVVTSVPSDSPDDYANYMELRKKAEFYGIDPAWVSHDIIPVLKTPTYGDLTAKALCEKFKVQSPKDAKNLAEAKEIAYKEGFYGGVMVTGEFTGQPVQEVKNKVRDEMIKNGTAIAYSEPEGMVMSRSGDECIVALCDQWYLDYGEDGWKAQSMELLKRMNTYFNETRLGFEYSLGWLNQWACARSFGLGSRLPWDKQYLVESLTDSTIYMAYYTIAHLLQGDVKGTKPGQLGIKHEDLTDEVFEYIFGGGKTLPKSSIEEKDLKRLQKEFSYFYPMDLRSSGKDLINNHLSFSIYNHSCLFPEEQWPRSMRANGHLMLNGAKMSKSTGNTLTLRDAVEKFGADATRLTLADAGDGIEDANFEEKTANAAILRLHTLTEWCREVVENRSSYRSGPADSFHDRAFVNEMNHCVHEAYKSYEGTFYKEALKSGFYEFQSARDWYREVTIEEGMHGDLVLEWIKLQALIITPIIPHFSEHIWQNILKLPGSVQHERYPDVAPVDQTLYDSLLYVRSSVKTMRDAELALARRKKGGKGTTPEAFDAKAKKALKVFTAKSYPAWQEECVEYASACWDEKEKKFDDAKLRNIISEKGLIKDKKIMPFTQILKKRALQFGGETAFNRTLPFNEREVLLSAAAYFRKTLNLEKFEVYEVEGQNSSASEQYKDLPDHVKKLIDNAEPNSPGFQYYNVD</sequence>
<evidence type="ECO:0000256" key="11">
    <source>
        <dbReference type="SAM" id="MobiDB-lite"/>
    </source>
</evidence>
<dbReference type="InterPro" id="IPR014729">
    <property type="entry name" value="Rossmann-like_a/b/a_fold"/>
</dbReference>
<feature type="domain" description="Aminoacyl-tRNA synthetase class Ia" evidence="12">
    <location>
        <begin position="211"/>
        <end position="780"/>
    </location>
</feature>
<accession>A0A4T0HFP8</accession>
<evidence type="ECO:0000259" key="14">
    <source>
        <dbReference type="Pfam" id="PF24810"/>
    </source>
</evidence>
<evidence type="ECO:0000256" key="5">
    <source>
        <dbReference type="ARBA" id="ARBA00022840"/>
    </source>
</evidence>
<reference evidence="15 16" key="1">
    <citation type="submission" date="2019-03" db="EMBL/GenBank/DDBJ databases">
        <title>Sequencing 23 genomes of Wallemia ichthyophaga.</title>
        <authorList>
            <person name="Gostincar C."/>
        </authorList>
    </citation>
    <scope>NUCLEOTIDE SEQUENCE [LARGE SCALE GENOMIC DNA]</scope>
    <source>
        <strain evidence="15 16">EXF-8621</strain>
    </source>
</reference>
<dbReference type="InterPro" id="IPR009008">
    <property type="entry name" value="Val/Leu/Ile-tRNA-synth_edit"/>
</dbReference>
<organism evidence="15 16">
    <name type="scientific">Wallemia ichthyophaga</name>
    <dbReference type="NCBI Taxonomy" id="245174"/>
    <lineage>
        <taxon>Eukaryota</taxon>
        <taxon>Fungi</taxon>
        <taxon>Dikarya</taxon>
        <taxon>Basidiomycota</taxon>
        <taxon>Wallemiomycotina</taxon>
        <taxon>Wallemiomycetes</taxon>
        <taxon>Wallemiales</taxon>
        <taxon>Wallemiaceae</taxon>
        <taxon>Wallemia</taxon>
    </lineage>
</organism>
<dbReference type="PROSITE" id="PS00178">
    <property type="entry name" value="AA_TRNA_LIGASE_I"/>
    <property type="match status" value="1"/>
</dbReference>
<dbReference type="InterPro" id="IPR002300">
    <property type="entry name" value="aa-tRNA-synth_Ia"/>
</dbReference>
<evidence type="ECO:0000256" key="9">
    <source>
        <dbReference type="ARBA" id="ARBA00047469"/>
    </source>
</evidence>
<dbReference type="InterPro" id="IPR055416">
    <property type="entry name" value="RBD_LARS1"/>
</dbReference>
<dbReference type="Proteomes" id="UP000306954">
    <property type="component" value="Unassembled WGS sequence"/>
</dbReference>
<dbReference type="Pfam" id="PF00133">
    <property type="entry name" value="tRNA-synt_1"/>
    <property type="match status" value="2"/>
</dbReference>
<dbReference type="GO" id="GO:0004823">
    <property type="term" value="F:leucine-tRNA ligase activity"/>
    <property type="evidence" value="ECO:0007669"/>
    <property type="project" value="UniProtKB-EC"/>
</dbReference>
<evidence type="ECO:0000259" key="13">
    <source>
        <dbReference type="Pfam" id="PF08264"/>
    </source>
</evidence>
<dbReference type="SUPFAM" id="SSF50677">
    <property type="entry name" value="ValRS/IleRS/LeuRS editing domain"/>
    <property type="match status" value="1"/>
</dbReference>
<evidence type="ECO:0000256" key="10">
    <source>
        <dbReference type="RuleBase" id="RU363035"/>
    </source>
</evidence>
<dbReference type="FunFam" id="3.90.740.10:FF:000001">
    <property type="entry name" value="Leucine--tRNA ligase, cytoplasmic"/>
    <property type="match status" value="1"/>
</dbReference>
<dbReference type="EC" id="6.1.1.4" evidence="2"/>
<evidence type="ECO:0000313" key="15">
    <source>
        <dbReference type="EMBL" id="TIB14648.1"/>
    </source>
</evidence>
<dbReference type="PANTHER" id="PTHR45794:SF1">
    <property type="entry name" value="LEUCINE--TRNA LIGASE, CYTOPLASMIC"/>
    <property type="match status" value="1"/>
</dbReference>
<feature type="domain" description="Aminoacyl-tRNA synthetase class Ia" evidence="12">
    <location>
        <begin position="51"/>
        <end position="111"/>
    </location>
</feature>
<name>A0A4T0HFP8_WALIC</name>
<dbReference type="AlphaFoldDB" id="A0A4T0HFP8"/>
<comment type="caution">
    <text evidence="15">The sequence shown here is derived from an EMBL/GenBank/DDBJ whole genome shotgun (WGS) entry which is preliminary data.</text>
</comment>
<evidence type="ECO:0000256" key="4">
    <source>
        <dbReference type="ARBA" id="ARBA00022741"/>
    </source>
</evidence>
<dbReference type="Gene3D" id="1.10.730.10">
    <property type="entry name" value="Isoleucyl-tRNA Synthetase, Domain 1"/>
    <property type="match status" value="1"/>
</dbReference>
<keyword evidence="7 10" id="KW-0030">Aminoacyl-tRNA synthetase</keyword>
<evidence type="ECO:0000313" key="16">
    <source>
        <dbReference type="Proteomes" id="UP000306954"/>
    </source>
</evidence>
<dbReference type="Pfam" id="PF08264">
    <property type="entry name" value="Anticodon_1"/>
    <property type="match status" value="1"/>
</dbReference>
<keyword evidence="5 10" id="KW-0067">ATP-binding</keyword>
<evidence type="ECO:0000256" key="6">
    <source>
        <dbReference type="ARBA" id="ARBA00022917"/>
    </source>
</evidence>
<dbReference type="NCBIfam" id="TIGR00395">
    <property type="entry name" value="leuS_arch"/>
    <property type="match status" value="1"/>
</dbReference>
<dbReference type="Gene3D" id="3.40.50.620">
    <property type="entry name" value="HUPs"/>
    <property type="match status" value="2"/>
</dbReference>
<dbReference type="InterPro" id="IPR001412">
    <property type="entry name" value="aa-tRNA-synth_I_CS"/>
</dbReference>
<evidence type="ECO:0000259" key="12">
    <source>
        <dbReference type="Pfam" id="PF00133"/>
    </source>
</evidence>
<dbReference type="Gene3D" id="3.90.740.10">
    <property type="entry name" value="Valyl/Leucyl/Isoleucyl-tRNA synthetase, editing domain"/>
    <property type="match status" value="1"/>
</dbReference>
<evidence type="ECO:0000256" key="7">
    <source>
        <dbReference type="ARBA" id="ARBA00023146"/>
    </source>
</evidence>
<evidence type="ECO:0000256" key="8">
    <source>
        <dbReference type="ARBA" id="ARBA00030520"/>
    </source>
</evidence>
<dbReference type="InterPro" id="IPR013155">
    <property type="entry name" value="M/V/L/I-tRNA-synth_anticd-bd"/>
</dbReference>
<dbReference type="InterPro" id="IPR009080">
    <property type="entry name" value="tRNAsynth_Ia_anticodon-bd"/>
</dbReference>
<dbReference type="CDD" id="cd07959">
    <property type="entry name" value="Anticodon_Ia_Leu_AEc"/>
    <property type="match status" value="1"/>
</dbReference>
<keyword evidence="3 10" id="KW-0436">Ligase</keyword>